<dbReference type="InterPro" id="IPR050109">
    <property type="entry name" value="HTH-type_TetR-like_transc_reg"/>
</dbReference>
<gene>
    <name evidence="6" type="ORF">A5636_06395</name>
</gene>
<dbReference type="InterPro" id="IPR009057">
    <property type="entry name" value="Homeodomain-like_sf"/>
</dbReference>
<evidence type="ECO:0000256" key="1">
    <source>
        <dbReference type="ARBA" id="ARBA00023015"/>
    </source>
</evidence>
<keyword evidence="7" id="KW-1185">Reference proteome</keyword>
<dbReference type="PROSITE" id="PS50977">
    <property type="entry name" value="HTH_TETR_2"/>
    <property type="match status" value="1"/>
</dbReference>
<dbReference type="AlphaFoldDB" id="A0A1A3N4C1"/>
<evidence type="ECO:0000256" key="3">
    <source>
        <dbReference type="ARBA" id="ARBA00023163"/>
    </source>
</evidence>
<sequence length="218" mass="22816">MGNGRSQDPRPAHSRARLLEAAATLLRAGGPSAVTVDAVTRAANVARATLYRHFPSGNDLLAATFNSLIPTAPQPPTEGALRDRLLAIVLGQAEAIAEAPAVMTAMAWLALGSDLQEMPQPQHNDGSESAISTLRERIAQQYAAPFDALFDSPQAAELGEVDRSRAIAMLIGPLVLGRLSTLPDFDYRECAQAAVDGFLHVQRSQATGGGPAGSVAAQ</sequence>
<dbReference type="PANTHER" id="PTHR30055:SF234">
    <property type="entry name" value="HTH-TYPE TRANSCRIPTIONAL REGULATOR BETI"/>
    <property type="match status" value="1"/>
</dbReference>
<dbReference type="Gene3D" id="1.10.357.10">
    <property type="entry name" value="Tetracycline Repressor, domain 2"/>
    <property type="match status" value="1"/>
</dbReference>
<dbReference type="Pfam" id="PF00440">
    <property type="entry name" value="TetR_N"/>
    <property type="match status" value="1"/>
</dbReference>
<evidence type="ECO:0000256" key="2">
    <source>
        <dbReference type="ARBA" id="ARBA00023125"/>
    </source>
</evidence>
<feature type="domain" description="HTH tetR-type" evidence="5">
    <location>
        <begin position="12"/>
        <end position="72"/>
    </location>
</feature>
<dbReference type="GO" id="GO:0003700">
    <property type="term" value="F:DNA-binding transcription factor activity"/>
    <property type="evidence" value="ECO:0007669"/>
    <property type="project" value="TreeGrafter"/>
</dbReference>
<evidence type="ECO:0000313" key="7">
    <source>
        <dbReference type="Proteomes" id="UP000093629"/>
    </source>
</evidence>
<keyword evidence="3" id="KW-0804">Transcription</keyword>
<comment type="caution">
    <text evidence="6">The sequence shown here is derived from an EMBL/GenBank/DDBJ whole genome shotgun (WGS) entry which is preliminary data.</text>
</comment>
<proteinExistence type="predicted"/>
<dbReference type="PANTHER" id="PTHR30055">
    <property type="entry name" value="HTH-TYPE TRANSCRIPTIONAL REGULATOR RUTR"/>
    <property type="match status" value="1"/>
</dbReference>
<dbReference type="InterPro" id="IPR001647">
    <property type="entry name" value="HTH_TetR"/>
</dbReference>
<dbReference type="PRINTS" id="PR00455">
    <property type="entry name" value="HTHTETR"/>
</dbReference>
<dbReference type="SUPFAM" id="SSF46689">
    <property type="entry name" value="Homeodomain-like"/>
    <property type="match status" value="1"/>
</dbReference>
<dbReference type="OrthoDB" id="3626425at2"/>
<dbReference type="EMBL" id="LZLQ01000088">
    <property type="protein sequence ID" value="OBK15222.1"/>
    <property type="molecule type" value="Genomic_DNA"/>
</dbReference>
<name>A0A1A3N4C1_MYCAS</name>
<dbReference type="RefSeq" id="WP_065159157.1">
    <property type="nucleotide sequence ID" value="NZ_LZLQ01000088.1"/>
</dbReference>
<protein>
    <submittedName>
        <fullName evidence="6">TetR family transcriptional regulator</fullName>
    </submittedName>
</protein>
<feature type="DNA-binding region" description="H-T-H motif" evidence="4">
    <location>
        <begin position="35"/>
        <end position="54"/>
    </location>
</feature>
<reference evidence="6 7" key="1">
    <citation type="submission" date="2016-06" db="EMBL/GenBank/DDBJ databases">
        <authorList>
            <person name="Kjaerup R.B."/>
            <person name="Dalgaard T.S."/>
            <person name="Juul-Madsen H.R."/>
        </authorList>
    </citation>
    <scope>NUCLEOTIDE SEQUENCE [LARGE SCALE GENOMIC DNA]</scope>
    <source>
        <strain evidence="6 7">1245139.5</strain>
    </source>
</reference>
<keyword evidence="2 4" id="KW-0238">DNA-binding</keyword>
<organism evidence="6 7">
    <name type="scientific">Mycobacterium asiaticum</name>
    <dbReference type="NCBI Taxonomy" id="1790"/>
    <lineage>
        <taxon>Bacteria</taxon>
        <taxon>Bacillati</taxon>
        <taxon>Actinomycetota</taxon>
        <taxon>Actinomycetes</taxon>
        <taxon>Mycobacteriales</taxon>
        <taxon>Mycobacteriaceae</taxon>
        <taxon>Mycobacterium</taxon>
    </lineage>
</organism>
<keyword evidence="1" id="KW-0805">Transcription regulation</keyword>
<accession>A0A1A3N4C1</accession>
<evidence type="ECO:0000256" key="4">
    <source>
        <dbReference type="PROSITE-ProRule" id="PRU00335"/>
    </source>
</evidence>
<dbReference type="GO" id="GO:0000976">
    <property type="term" value="F:transcription cis-regulatory region binding"/>
    <property type="evidence" value="ECO:0007669"/>
    <property type="project" value="TreeGrafter"/>
</dbReference>
<evidence type="ECO:0000259" key="5">
    <source>
        <dbReference type="PROSITE" id="PS50977"/>
    </source>
</evidence>
<evidence type="ECO:0000313" key="6">
    <source>
        <dbReference type="EMBL" id="OBK15222.1"/>
    </source>
</evidence>
<dbReference type="Proteomes" id="UP000093629">
    <property type="component" value="Unassembled WGS sequence"/>
</dbReference>